<dbReference type="RefSeq" id="WP_161810103.1">
    <property type="nucleotide sequence ID" value="NZ_BLJN01000001.1"/>
</dbReference>
<dbReference type="SUPFAM" id="SSF81296">
    <property type="entry name" value="E set domains"/>
    <property type="match status" value="1"/>
</dbReference>
<evidence type="ECO:0000256" key="2">
    <source>
        <dbReference type="ARBA" id="ARBA00022801"/>
    </source>
</evidence>
<dbReference type="InterPro" id="IPR013780">
    <property type="entry name" value="Glyco_hydro_b"/>
</dbReference>
<dbReference type="Proteomes" id="UP000445000">
    <property type="component" value="Unassembled WGS sequence"/>
</dbReference>
<dbReference type="NCBIfam" id="TIGR02100">
    <property type="entry name" value="glgX_debranch"/>
    <property type="match status" value="1"/>
</dbReference>
<evidence type="ECO:0000313" key="5">
    <source>
        <dbReference type="EMBL" id="GFE78171.1"/>
    </source>
</evidence>
<evidence type="ECO:0000313" key="6">
    <source>
        <dbReference type="Proteomes" id="UP000445000"/>
    </source>
</evidence>
<dbReference type="InterPro" id="IPR044505">
    <property type="entry name" value="GlgX_Isoamylase_N_E_set"/>
</dbReference>
<keyword evidence="6" id="KW-1185">Reference proteome</keyword>
<dbReference type="GO" id="GO:0005980">
    <property type="term" value="P:glycogen catabolic process"/>
    <property type="evidence" value="ECO:0007669"/>
    <property type="project" value="InterPro"/>
</dbReference>
<dbReference type="Pfam" id="PF02922">
    <property type="entry name" value="CBM_48"/>
    <property type="match status" value="1"/>
</dbReference>
<keyword evidence="3" id="KW-0326">Glycosidase</keyword>
<evidence type="ECO:0000259" key="4">
    <source>
        <dbReference type="SMART" id="SM00642"/>
    </source>
</evidence>
<dbReference type="InterPro" id="IPR014756">
    <property type="entry name" value="Ig_E-set"/>
</dbReference>
<gene>
    <name evidence="5" type="ORF">GCM10011487_01710</name>
</gene>
<feature type="domain" description="Glycosyl hydrolase family 13 catalytic" evidence="4">
    <location>
        <begin position="173"/>
        <end position="579"/>
    </location>
</feature>
<keyword evidence="2" id="KW-0378">Hydrolase</keyword>
<dbReference type="Gene3D" id="2.60.40.10">
    <property type="entry name" value="Immunoglobulins"/>
    <property type="match status" value="1"/>
</dbReference>
<dbReference type="SMART" id="SM00642">
    <property type="entry name" value="Aamy"/>
    <property type="match status" value="1"/>
</dbReference>
<dbReference type="AlphaFoldDB" id="A0A829Y574"/>
<sequence>MNAVPADYSHASLQAGSPQPLGATWTGDGVNFAVHASGAARVELCLFDDSGEHELTRLVLPERTENVWHGFLPAPHGVPGIVYGYRVHGPYDPSYGLRHNPNKLLLDPYARALAGKFQWNPALFGHLPDQPTEQINTADSAPYMYKARVVHSEFAWSEDCPPAVPWRDTVIYELHVKGFTKLHPAVPERERGKFLGLAQPAVINYLKALGVTAVELLPVQAFVPEEFLAKRGLENYWGYSSLAWFAPHPDYAIDDPVAEFRTMVKALHAAGIEVILDVVFNHTAEGNEKGPTLSWRGLDNAAYYRLDSTNLSRYVDRSGTGNTIAIGNAAARKLIIDCMRYWVEEMHVDGFRFDLAAVLGRDNAPFRTDAAFFKAVANEPSLRYVKLIAEPWDVGPDGYQLSHFPAGWSEWNDLYRDTVRGFWRGNPGILGNFAERFAGSSDLFRASGRRPTASINYIACHDGFTAYDVTAYEQKHNEANLEENRDGHNHNLSWNGGVEGPSDDPAIIELRERQIRNLLATLLLSQGVPMLLAGDEFGRTQRGNNNAYCQDNEISWVDWSLAERRSWLIAFVRQLLTLRRYAAGLRRDTFLKGARQVDREHKDISWRHPLGHELNAGDWHDADARAIGVLIGHAFTDPYGTPNGHLLFLCNAGDQPCDFRLPAPTTGVVWQTVFDTARWRANDLGDRLGAGQNCVVAPHSCVLLADGDAPSSIRSGFSLKT</sequence>
<proteinExistence type="inferred from homology"/>
<dbReference type="InterPro" id="IPR017853">
    <property type="entry name" value="GH"/>
</dbReference>
<evidence type="ECO:0000256" key="1">
    <source>
        <dbReference type="ARBA" id="ARBA00008061"/>
    </source>
</evidence>
<evidence type="ECO:0000256" key="3">
    <source>
        <dbReference type="ARBA" id="ARBA00023295"/>
    </source>
</evidence>
<reference evidence="6" key="1">
    <citation type="submission" date="2020-01" db="EMBL/GenBank/DDBJ databases">
        <title>'Steroidobacter agaridevorans' sp. nov., agar-degrading bacteria isolated from rhizosphere soils.</title>
        <authorList>
            <person name="Ikenaga M."/>
            <person name="Kataoka M."/>
            <person name="Murouchi A."/>
            <person name="Katsuragi S."/>
            <person name="Sakai M."/>
        </authorList>
    </citation>
    <scope>NUCLEOTIDE SEQUENCE [LARGE SCALE GENOMIC DNA]</scope>
    <source>
        <strain evidence="6">YU21-B</strain>
    </source>
</reference>
<dbReference type="EMBL" id="BLJN01000001">
    <property type="protein sequence ID" value="GFE78171.1"/>
    <property type="molecule type" value="Genomic_DNA"/>
</dbReference>
<dbReference type="Gene3D" id="3.20.20.80">
    <property type="entry name" value="Glycosidases"/>
    <property type="match status" value="1"/>
</dbReference>
<dbReference type="GO" id="GO:0004135">
    <property type="term" value="F:amylo-alpha-1,6-glucosidase activity"/>
    <property type="evidence" value="ECO:0007669"/>
    <property type="project" value="InterPro"/>
</dbReference>
<comment type="similarity">
    <text evidence="1">Belongs to the glycosyl hydrolase 13 family.</text>
</comment>
<accession>A0A829Y574</accession>
<dbReference type="InterPro" id="IPR006047">
    <property type="entry name" value="GH13_cat_dom"/>
</dbReference>
<dbReference type="Pfam" id="PF00128">
    <property type="entry name" value="Alpha-amylase"/>
    <property type="match status" value="1"/>
</dbReference>
<dbReference type="InterPro" id="IPR004193">
    <property type="entry name" value="Glyco_hydro_13_N"/>
</dbReference>
<organism evidence="5 6">
    <name type="scientific">Steroidobacter agaridevorans</name>
    <dbReference type="NCBI Taxonomy" id="2695856"/>
    <lineage>
        <taxon>Bacteria</taxon>
        <taxon>Pseudomonadati</taxon>
        <taxon>Pseudomonadota</taxon>
        <taxon>Gammaproteobacteria</taxon>
        <taxon>Steroidobacterales</taxon>
        <taxon>Steroidobacteraceae</taxon>
        <taxon>Steroidobacter</taxon>
    </lineage>
</organism>
<protein>
    <submittedName>
        <fullName evidence="5">Glycogen operon protein GlgX homolog</fullName>
    </submittedName>
</protein>
<dbReference type="CDD" id="cd02856">
    <property type="entry name" value="E_set_GDE_Isoamylase_N"/>
    <property type="match status" value="1"/>
</dbReference>
<comment type="caution">
    <text evidence="5">The sequence shown here is derived from an EMBL/GenBank/DDBJ whole genome shotgun (WGS) entry which is preliminary data.</text>
</comment>
<dbReference type="InterPro" id="IPR013783">
    <property type="entry name" value="Ig-like_fold"/>
</dbReference>
<dbReference type="CDD" id="cd11326">
    <property type="entry name" value="AmyAc_Glg_debranch"/>
    <property type="match status" value="1"/>
</dbReference>
<dbReference type="PANTHER" id="PTHR43002">
    <property type="entry name" value="GLYCOGEN DEBRANCHING ENZYME"/>
    <property type="match status" value="1"/>
</dbReference>
<dbReference type="Gene3D" id="2.60.40.1180">
    <property type="entry name" value="Golgi alpha-mannosidase II"/>
    <property type="match status" value="1"/>
</dbReference>
<dbReference type="SUPFAM" id="SSF51011">
    <property type="entry name" value="Glycosyl hydrolase domain"/>
    <property type="match status" value="1"/>
</dbReference>
<dbReference type="SUPFAM" id="SSF51445">
    <property type="entry name" value="(Trans)glycosidases"/>
    <property type="match status" value="1"/>
</dbReference>
<dbReference type="InterPro" id="IPR011837">
    <property type="entry name" value="Glycogen_debranch_GlgX"/>
</dbReference>
<name>A0A829Y574_9GAMM</name>